<protein>
    <recommendedName>
        <fullName evidence="4">Transmembrane protein</fullName>
    </recommendedName>
</protein>
<sequence length="283" mass="31021">MKGTMRRIAIFLLGCLALAAGVVILIFSLKEREFVKNFVHESCQTVSVTGRNCMEQITGVFTEAMITAQRCETKVYTQLGCTCQGDQCDCSGGAYGQVDTYWWKVLTLVGAITISLMGLYMLFASYLAVSDNAGQVSIRIFSALSGFFFLIFAAVGAAMIYFSVFIQKDSTFNTQKPCTPISPVTTAEIQAQNCVLQVECVTIKDLQNRLKNILYELGIPFLVAAFVLLLGTFSCCCCSAKDKNHAVIGEQKGEIMMHANTTAEFDKEKRSDVIISMPSAPEL</sequence>
<evidence type="ECO:0008006" key="4">
    <source>
        <dbReference type="Google" id="ProtNLM"/>
    </source>
</evidence>
<keyword evidence="1" id="KW-0812">Transmembrane</keyword>
<feature type="transmembrane region" description="Helical" evidence="1">
    <location>
        <begin position="140"/>
        <end position="166"/>
    </location>
</feature>
<feature type="transmembrane region" description="Helical" evidence="1">
    <location>
        <begin position="213"/>
        <end position="233"/>
    </location>
</feature>
<reference evidence="2" key="1">
    <citation type="submission" date="2021-01" db="EMBL/GenBank/DDBJ databases">
        <authorList>
            <person name="Corre E."/>
            <person name="Pelletier E."/>
            <person name="Niang G."/>
            <person name="Scheremetjew M."/>
            <person name="Finn R."/>
            <person name="Kale V."/>
            <person name="Holt S."/>
            <person name="Cochrane G."/>
            <person name="Meng A."/>
            <person name="Brown T."/>
            <person name="Cohen L."/>
        </authorList>
    </citation>
    <scope>NUCLEOTIDE SEQUENCE</scope>
    <source>
        <strain evidence="2">CCMP325</strain>
    </source>
</reference>
<accession>A0A6T7NUC5</accession>
<gene>
    <name evidence="2" type="ORF">HPHI1048_LOCUS6982</name>
    <name evidence="3" type="ORF">HPHI1048_LOCUS6989</name>
</gene>
<evidence type="ECO:0000256" key="1">
    <source>
        <dbReference type="SAM" id="Phobius"/>
    </source>
</evidence>
<feature type="transmembrane region" description="Helical" evidence="1">
    <location>
        <begin position="105"/>
        <end position="128"/>
    </location>
</feature>
<evidence type="ECO:0000313" key="3">
    <source>
        <dbReference type="EMBL" id="CAD8477671.1"/>
    </source>
</evidence>
<name>A0A6T7NUC5_9CRYP</name>
<proteinExistence type="predicted"/>
<dbReference type="EMBL" id="HBEO01009969">
    <property type="protein sequence ID" value="CAD8477671.1"/>
    <property type="molecule type" value="Transcribed_RNA"/>
</dbReference>
<feature type="transmembrane region" description="Helical" evidence="1">
    <location>
        <begin position="6"/>
        <end position="27"/>
    </location>
</feature>
<keyword evidence="1" id="KW-1133">Transmembrane helix</keyword>
<dbReference type="EMBL" id="HBEO01009958">
    <property type="protein sequence ID" value="CAD8477660.1"/>
    <property type="molecule type" value="Transcribed_RNA"/>
</dbReference>
<organism evidence="2">
    <name type="scientific">Hanusia phi</name>
    <dbReference type="NCBI Taxonomy" id="3032"/>
    <lineage>
        <taxon>Eukaryota</taxon>
        <taxon>Cryptophyceae</taxon>
        <taxon>Pyrenomonadales</taxon>
        <taxon>Geminigeraceae</taxon>
        <taxon>Hanusia</taxon>
    </lineage>
</organism>
<keyword evidence="1" id="KW-0472">Membrane</keyword>
<evidence type="ECO:0000313" key="2">
    <source>
        <dbReference type="EMBL" id="CAD8477660.1"/>
    </source>
</evidence>
<dbReference type="AlphaFoldDB" id="A0A6T7NUC5"/>